<gene>
    <name evidence="1" type="ORF">M9H77_33825</name>
</gene>
<accession>A0ACB9ZK87</accession>
<name>A0ACB9ZK87_CATRO</name>
<dbReference type="EMBL" id="CM044708">
    <property type="protein sequence ID" value="KAI5647820.1"/>
    <property type="molecule type" value="Genomic_DNA"/>
</dbReference>
<comment type="caution">
    <text evidence="1">The sequence shown here is derived from an EMBL/GenBank/DDBJ whole genome shotgun (WGS) entry which is preliminary data.</text>
</comment>
<protein>
    <submittedName>
        <fullName evidence="1">Uncharacterized protein</fullName>
    </submittedName>
</protein>
<evidence type="ECO:0000313" key="1">
    <source>
        <dbReference type="EMBL" id="KAI5647820.1"/>
    </source>
</evidence>
<dbReference type="Proteomes" id="UP001060085">
    <property type="component" value="Linkage Group LG08"/>
</dbReference>
<reference evidence="2" key="1">
    <citation type="journal article" date="2023" name="Nat. Plants">
        <title>Single-cell RNA sequencing provides a high-resolution roadmap for understanding the multicellular compartmentation of specialized metabolism.</title>
        <authorList>
            <person name="Sun S."/>
            <person name="Shen X."/>
            <person name="Li Y."/>
            <person name="Li Y."/>
            <person name="Wang S."/>
            <person name="Li R."/>
            <person name="Zhang H."/>
            <person name="Shen G."/>
            <person name="Guo B."/>
            <person name="Wei J."/>
            <person name="Xu J."/>
            <person name="St-Pierre B."/>
            <person name="Chen S."/>
            <person name="Sun C."/>
        </authorList>
    </citation>
    <scope>NUCLEOTIDE SEQUENCE [LARGE SCALE GENOMIC DNA]</scope>
</reference>
<evidence type="ECO:0000313" key="2">
    <source>
        <dbReference type="Proteomes" id="UP001060085"/>
    </source>
</evidence>
<sequence length="284" mass="32122">MAVQAQLYSENLGFPLGGGGGGSQDLLFMDNHHNGFNEFSFNNQQQQNQNPQMQFHQQLQNMQQISSTNRPEINPLMVFDQALLPQVKKQRLDIDGLINLQNERLRLVLQEQRKQQLAMLLKKYESQTQILLRQKDEEIAKAVTRTMELQDFLSKIETENQAWQRVARENEAIIMTLNNTMDQIKANNAACQLGGNRGGVDDAESCCEETRRGPAGGGTLEGTEQENEEQRRRKLMICKSCNSRNSCVILLPCRHLCSCKVCEAYISSCPVCKMAKKGSIEALI</sequence>
<keyword evidence="2" id="KW-1185">Reference proteome</keyword>
<organism evidence="1 2">
    <name type="scientific">Catharanthus roseus</name>
    <name type="common">Madagascar periwinkle</name>
    <name type="synonym">Vinca rosea</name>
    <dbReference type="NCBI Taxonomy" id="4058"/>
    <lineage>
        <taxon>Eukaryota</taxon>
        <taxon>Viridiplantae</taxon>
        <taxon>Streptophyta</taxon>
        <taxon>Embryophyta</taxon>
        <taxon>Tracheophyta</taxon>
        <taxon>Spermatophyta</taxon>
        <taxon>Magnoliopsida</taxon>
        <taxon>eudicotyledons</taxon>
        <taxon>Gunneridae</taxon>
        <taxon>Pentapetalae</taxon>
        <taxon>asterids</taxon>
        <taxon>lamiids</taxon>
        <taxon>Gentianales</taxon>
        <taxon>Apocynaceae</taxon>
        <taxon>Rauvolfioideae</taxon>
        <taxon>Vinceae</taxon>
        <taxon>Catharanthinae</taxon>
        <taxon>Catharanthus</taxon>
    </lineage>
</organism>
<proteinExistence type="predicted"/>